<gene>
    <name evidence="1" type="ORF">FA95DRAFT_1681862</name>
</gene>
<feature type="non-terminal residue" evidence="1">
    <location>
        <position position="1427"/>
    </location>
</feature>
<comment type="caution">
    <text evidence="1">The sequence shown here is derived from an EMBL/GenBank/DDBJ whole genome shotgun (WGS) entry which is preliminary data.</text>
</comment>
<dbReference type="Proteomes" id="UP000814033">
    <property type="component" value="Unassembled WGS sequence"/>
</dbReference>
<protein>
    <submittedName>
        <fullName evidence="1">Uncharacterized protein</fullName>
    </submittedName>
</protein>
<keyword evidence="2" id="KW-1185">Reference proteome</keyword>
<sequence length="1427" mass="157715">MSPSPVVLPDGTIFEVHVNPQTGRFHVVCDICGLEIGLQERLLYHPIKTHRFSKSCTRAKNARERREATALNNRILAPMVPIPETASHSGPPRNTLAINTASTSASIQPTRAATAKLPQAVGFRHVQAGRSEPSSPAAAWSFSESADTSRAQSTAPSTISLHLIDPALRPLRTPSPQPFLIPYPTEVGEDAIPARIEHRSPLNVSDVDELCRSISDVEVQSPIEGVINLGTECTGVLVEWTAGSVWDSYPFQQHMERKYPWEPIGFENSQWLRLRACSCSLWASEVDLCCDECRRIPDSPVYRKFIARATSAKDNTPWAYLSHRQLMTLLVRNTGRYRKLVLKQRNMDRKLSTRHRKLNDHTRMTHLLANHQIPSLNRLLSVALRRGAGTKVIISRIQASIDKVYTPRGGYSSREMDTAFLTKALGGPRLLFAVSKSNGLPSVSTIKRNQVIPRLLPCVGIPTRLEIDTNISAFFSPEIKISPSPLYPSNMLPGVTMQFDGLAIDARCRYCSKRNAVLGLCRQHVVNVLTQVTDLASVQAIEKALHETPHEPGQAFCCYAQEATVAAIAPLARDDHYSPTPILVSPTCKMETAENLASWLAVLLDAWRNHEHGERLHGKIWSIASDGDALFRAARFMLCLNNETGKDGLIGTCDPKHVMKRFATLARNPQGVMINDTHITAQDILRNLRSLPGMTFIAARQLLDPTDKQNVPKAVKLFQELIKLVHIPATVLLPAEAHRRRMTGFFAKTVSYFNNAFITITLSLSEQVRSLATYAHLAAAMCIKHGTAFMTGALYADSQAIVKSIIYTILRLKDINENHCFFIIMEGTDRLENLFGDCRTQDHSRNFDILQLSEKLSVSALIQAIFERNPDLDRGHRRLSLKDAMGLDHINPKSWLGNVRVGDVAVEAEWLRGAEDANAVLVDYFGPSARVDFAVRFQGNCDLLRPSGHYVGVSQARDDDRTERREARTVLEADEDDAEDVPVNIRADSPGTDAAANNGLHMSTPSLPAQQIPSSTSVDLERVGSDNADADDADTATAAVESAAFDDMPEGLDLDDFLPNTTGEIDTGTIPENLTQYIEIEEKKYLKSSVVTSLLTSNRSRKVTMRTLRARGVTIEDLRKPEEWHMNDDGGENSVKSGDLVAVLVRVHGDICLAVLEILGFQRADEKASGRCLTAVDMEELEERKSAITVIAQITEMRHSPSACAWKWTHQYVRAELAKSSPHSEVRNTRKNFVLSVPGFLVHPLGPSIMLDGAAASDQPVTTWSLPIAQLEDVLQCAWDALSPETEDIIGNVEALPVVNTAELPYKTYSGDNALTVTEIPAHLSVEKPAGTDKVPCYLCGETMILSKMRNHVGHHIILALRQTPDPKALNVDVGLDPCGWCGRDAACITQMVKKGTSTVISSSCRYHNGVRRRHQIRQEPPVYKCA</sequence>
<organism evidence="1 2">
    <name type="scientific">Auriscalpium vulgare</name>
    <dbReference type="NCBI Taxonomy" id="40419"/>
    <lineage>
        <taxon>Eukaryota</taxon>
        <taxon>Fungi</taxon>
        <taxon>Dikarya</taxon>
        <taxon>Basidiomycota</taxon>
        <taxon>Agaricomycotina</taxon>
        <taxon>Agaricomycetes</taxon>
        <taxon>Russulales</taxon>
        <taxon>Auriscalpiaceae</taxon>
        <taxon>Auriscalpium</taxon>
    </lineage>
</organism>
<reference evidence="1" key="1">
    <citation type="submission" date="2021-02" db="EMBL/GenBank/DDBJ databases">
        <authorList>
            <consortium name="DOE Joint Genome Institute"/>
            <person name="Ahrendt S."/>
            <person name="Looney B.P."/>
            <person name="Miyauchi S."/>
            <person name="Morin E."/>
            <person name="Drula E."/>
            <person name="Courty P.E."/>
            <person name="Chicoki N."/>
            <person name="Fauchery L."/>
            <person name="Kohler A."/>
            <person name="Kuo A."/>
            <person name="Labutti K."/>
            <person name="Pangilinan J."/>
            <person name="Lipzen A."/>
            <person name="Riley R."/>
            <person name="Andreopoulos W."/>
            <person name="He G."/>
            <person name="Johnson J."/>
            <person name="Barry K.W."/>
            <person name="Grigoriev I.V."/>
            <person name="Nagy L."/>
            <person name="Hibbett D."/>
            <person name="Henrissat B."/>
            <person name="Matheny P.B."/>
            <person name="Labbe J."/>
            <person name="Martin F."/>
        </authorList>
    </citation>
    <scope>NUCLEOTIDE SEQUENCE</scope>
    <source>
        <strain evidence="1">FP105234-sp</strain>
    </source>
</reference>
<evidence type="ECO:0000313" key="2">
    <source>
        <dbReference type="Proteomes" id="UP000814033"/>
    </source>
</evidence>
<evidence type="ECO:0000313" key="1">
    <source>
        <dbReference type="EMBL" id="KAI0043508.1"/>
    </source>
</evidence>
<accession>A0ACB8RJ07</accession>
<dbReference type="EMBL" id="MU276015">
    <property type="protein sequence ID" value="KAI0043508.1"/>
    <property type="molecule type" value="Genomic_DNA"/>
</dbReference>
<name>A0ACB8RJ07_9AGAM</name>
<reference evidence="1" key="2">
    <citation type="journal article" date="2022" name="New Phytol.">
        <title>Evolutionary transition to the ectomycorrhizal habit in the genomes of a hyperdiverse lineage of mushroom-forming fungi.</title>
        <authorList>
            <person name="Looney B."/>
            <person name="Miyauchi S."/>
            <person name="Morin E."/>
            <person name="Drula E."/>
            <person name="Courty P.E."/>
            <person name="Kohler A."/>
            <person name="Kuo A."/>
            <person name="LaButti K."/>
            <person name="Pangilinan J."/>
            <person name="Lipzen A."/>
            <person name="Riley R."/>
            <person name="Andreopoulos W."/>
            <person name="He G."/>
            <person name="Johnson J."/>
            <person name="Nolan M."/>
            <person name="Tritt A."/>
            <person name="Barry K.W."/>
            <person name="Grigoriev I.V."/>
            <person name="Nagy L.G."/>
            <person name="Hibbett D."/>
            <person name="Henrissat B."/>
            <person name="Matheny P.B."/>
            <person name="Labbe J."/>
            <person name="Martin F.M."/>
        </authorList>
    </citation>
    <scope>NUCLEOTIDE SEQUENCE</scope>
    <source>
        <strain evidence="1">FP105234-sp</strain>
    </source>
</reference>
<proteinExistence type="predicted"/>